<dbReference type="InterPro" id="IPR036943">
    <property type="entry name" value="FN_type2_sf"/>
</dbReference>
<dbReference type="InterPro" id="IPR013806">
    <property type="entry name" value="Kringle-like"/>
</dbReference>
<keyword evidence="3" id="KW-0175">Coiled coil</keyword>
<feature type="coiled-coil region" evidence="3">
    <location>
        <begin position="682"/>
        <end position="720"/>
    </location>
</feature>
<keyword evidence="1" id="KW-0677">Repeat</keyword>
<feature type="compositionally biased region" description="Basic residues" evidence="4">
    <location>
        <begin position="76"/>
        <end position="95"/>
    </location>
</feature>
<feature type="domain" description="Fibronectin type-II" evidence="5">
    <location>
        <begin position="22"/>
        <end position="70"/>
    </location>
</feature>
<dbReference type="InterPro" id="IPR001650">
    <property type="entry name" value="Helicase_C-like"/>
</dbReference>
<organism evidence="6">
    <name type="scientific">Mimiviridae sp. ChoanoV1</name>
    <dbReference type="NCBI Taxonomy" id="2596887"/>
    <lineage>
        <taxon>Viruses</taxon>
        <taxon>Varidnaviria</taxon>
        <taxon>Bamfordvirae</taxon>
        <taxon>Nucleocytoviricota</taxon>
        <taxon>Megaviricetes</taxon>
        <taxon>Imitervirales</taxon>
        <taxon>Schizomimiviridae</taxon>
    </lineage>
</organism>
<dbReference type="PROSITE" id="PS51092">
    <property type="entry name" value="FN2_2"/>
    <property type="match status" value="1"/>
</dbReference>
<gene>
    <name evidence="6" type="ORF">1_47</name>
</gene>
<reference evidence="6" key="1">
    <citation type="submission" date="2018-11" db="EMBL/GenBank/DDBJ databases">
        <title>A distinct lineage of giant viruses engineers rhodopsin photosystems in predatory marine eukaryotes.</title>
        <authorList>
            <person name="Needham D.M."/>
            <person name="Yoshizawa S."/>
            <person name="Hosaka T."/>
            <person name="Poirier C."/>
            <person name="Choi C.-J."/>
            <person name="Hehenberger E."/>
            <person name="Irwin N.A.T."/>
            <person name="Wilken S."/>
            <person name="Yung C.-M."/>
            <person name="Bachy C."/>
            <person name="Kurihara R."/>
            <person name="Nakajima Y."/>
            <person name="Kojima K."/>
            <person name="Kimura-Someya T."/>
            <person name="Leonard G."/>
            <person name="Malmstrom R.R."/>
            <person name="Mende D."/>
            <person name="Olson D.K."/>
            <person name="Sudo Y."/>
            <person name="Sudek S."/>
            <person name="Richards T.A."/>
            <person name="DeLong E.F."/>
            <person name="Keeling P.J."/>
            <person name="Santoro A.E."/>
            <person name="Shirouzu M."/>
            <person name="Iwasaki W."/>
            <person name="Worden A.Z."/>
        </authorList>
    </citation>
    <scope>NUCLEOTIDE SEQUENCE</scope>
</reference>
<evidence type="ECO:0000259" key="5">
    <source>
        <dbReference type="PROSITE" id="PS51092"/>
    </source>
</evidence>
<keyword evidence="2" id="KW-1015">Disulfide bond</keyword>
<accession>A0A5B8IHD4</accession>
<feature type="region of interest" description="Disordered" evidence="4">
    <location>
        <begin position="76"/>
        <end position="105"/>
    </location>
</feature>
<dbReference type="Gene3D" id="3.40.50.300">
    <property type="entry name" value="P-loop containing nucleotide triphosphate hydrolases"/>
    <property type="match status" value="2"/>
</dbReference>
<evidence type="ECO:0000256" key="1">
    <source>
        <dbReference type="ARBA" id="ARBA00022737"/>
    </source>
</evidence>
<dbReference type="EMBL" id="MK250085">
    <property type="protein sequence ID" value="QDY51662.1"/>
    <property type="molecule type" value="Genomic_DNA"/>
</dbReference>
<dbReference type="Gene3D" id="2.10.10.10">
    <property type="entry name" value="Fibronectin, type II, collagen-binding"/>
    <property type="match status" value="1"/>
</dbReference>
<dbReference type="SUPFAM" id="SSF57440">
    <property type="entry name" value="Kringle-like"/>
    <property type="match status" value="1"/>
</dbReference>
<dbReference type="InterPro" id="IPR027417">
    <property type="entry name" value="P-loop_NTPase"/>
</dbReference>
<feature type="compositionally biased region" description="Low complexity" evidence="4">
    <location>
        <begin position="96"/>
        <end position="105"/>
    </location>
</feature>
<sequence length="1069" mass="123823">MPKIIATTIDKNGKDHSSNPKIKSGECQFPFIYKGSLIKECSDDKIKGKWCATEVDPKTKKMTKLGFCPSSKKRISIKRESKKTKKDSKKSKKSLVKNNKNNNNNIVLNTKLSKQNSLNQIPAGVLEGMEVFMRPKVDITQVTHWENQNRKRFVQWFDKTFKEYRVGSDSLKKSKTLSRYRPLFTTQKIVRDYLSAESPYRGLLVYHGLGVGKTCASIAIAEANKDERQICVLLQKSIKQNFIGQLKQCGDKYFDINHHWVFKSCSSVKNRETYLMALKIGIPKNAINLNQGAFFIDFSKKKEEDNFELFSKSDKEKINLQIDKMIASKYEFKHTNGLTTRQLLDMDNDRYFDNKVIIIDEVHNIINGMASGGSYRATRLYSMFMDARNARFVFLSGTPMKNIPFEVGKIFNVLRGYIINYIITISGGARPKVEWSRIEDELYKHPLIDQVIIDIRNKEIKLNRTPYGFISTPDGLIKSELNLITDSQFIESVSKFIKERLKYKIEYVKNEETTTFPDNEKEFMKMFYDPEKNDILDKDLFKRRVLGMVSYVASAKQELIPEIREHKVIEVPMSDYMFNKYSLVRKSEIEKDKKKKDKKKKVSLSIGRKKDVKGDIFKANSSYRAYSRMLCQFAFPEDIPRPFKGDIQDLEFDDNSEVANKIVELTDEYEEKIMNARKTSDKEKLKVELSQKIREVKGKSKEYEKRLRAALNELDKNRDKYLVYDNGNPEKLKKYSPKYAMIVEKLLRDRGSKQKGLKFIYTEYKTSEGVGIISIVLNANGYSKFKIKKGINGEWELDFDPKVDTNPKFAVWSGDEESDIILKIFNDNLQELPEKIRGQVEEINKSNRRGQLLEILMTTKQGAEGLNTRNVRQLHIVEPYWNPVRLDQVIGRAVRTNSHAELPKDERNVDIYIYLSRATKYQLKTDITISNDFKGQTSDQVLYNIAERKREIMNIILGIIKEGAIDCSLNLKDNKKTQKNLQCLNFGDIKNRNSFSHTANIKDEIKEKERATRVTKKVNEYKPIKAGNGKKYMLRSKYIYDYDAVESGRAGEPVGEVLISSGKKTVKIY</sequence>
<evidence type="ECO:0000313" key="6">
    <source>
        <dbReference type="EMBL" id="QDY51662.1"/>
    </source>
</evidence>
<proteinExistence type="predicted"/>
<protein>
    <submittedName>
        <fullName evidence="6">Fibronectin type II domain protein</fullName>
    </submittedName>
</protein>
<evidence type="ECO:0000256" key="4">
    <source>
        <dbReference type="SAM" id="MobiDB-lite"/>
    </source>
</evidence>
<evidence type="ECO:0000256" key="3">
    <source>
        <dbReference type="SAM" id="Coils"/>
    </source>
</evidence>
<name>A0A5B8IHD4_9VIRU</name>
<dbReference type="InterPro" id="IPR000562">
    <property type="entry name" value="FN_type2_dom"/>
</dbReference>
<evidence type="ECO:0000256" key="2">
    <source>
        <dbReference type="ARBA" id="ARBA00023157"/>
    </source>
</evidence>
<dbReference type="SUPFAM" id="SSF52540">
    <property type="entry name" value="P-loop containing nucleoside triphosphate hydrolases"/>
    <property type="match status" value="2"/>
</dbReference>
<dbReference type="Pfam" id="PF00271">
    <property type="entry name" value="Helicase_C"/>
    <property type="match status" value="1"/>
</dbReference>
<dbReference type="Pfam" id="PF00040">
    <property type="entry name" value="fn2"/>
    <property type="match status" value="1"/>
</dbReference>